<dbReference type="InterPro" id="IPR005835">
    <property type="entry name" value="NTP_transferase_dom"/>
</dbReference>
<keyword evidence="2" id="KW-0548">Nucleotidyltransferase</keyword>
<proteinExistence type="predicted"/>
<dbReference type="PANTHER" id="PTHR43584">
    <property type="entry name" value="NUCLEOTIDYL TRANSFERASE"/>
    <property type="match status" value="1"/>
</dbReference>
<organism evidence="4 5">
    <name type="scientific">Longivirga aurantiaca</name>
    <dbReference type="NCBI Taxonomy" id="1837743"/>
    <lineage>
        <taxon>Bacteria</taxon>
        <taxon>Bacillati</taxon>
        <taxon>Actinomycetota</taxon>
        <taxon>Actinomycetes</taxon>
        <taxon>Sporichthyales</taxon>
        <taxon>Sporichthyaceae</taxon>
        <taxon>Longivirga</taxon>
    </lineage>
</organism>
<evidence type="ECO:0000313" key="5">
    <source>
        <dbReference type="Proteomes" id="UP001596138"/>
    </source>
</evidence>
<keyword evidence="1" id="KW-0808">Transferase</keyword>
<sequence>MTVPRDDLAGVVLAAGAGTRLRPLTYELPKAMCPVGNRPLVDWAIDRVTPHVSSVAVNAHESAPALVEHLRGRVHVSVESGERLGTAGALGRLRPWIDGRHVLVHNADSFVDDDLALLVEGWTGAQPRLLVRREDHASDFGDLKFLGVSLLPARIAATLPDEPCGLYSLAWKPAYDAGLLELVEARGTSIDCGTAADYLRANLHVSGGANVVDPTAVVEGTITRCVVWPGARVEADEVLVDAIRSPLTTVSGAAPAA</sequence>
<dbReference type="EMBL" id="JBHSTI010000034">
    <property type="protein sequence ID" value="MFC6239501.1"/>
    <property type="molecule type" value="Genomic_DNA"/>
</dbReference>
<gene>
    <name evidence="4" type="ORF">ACFQGU_16630</name>
</gene>
<reference evidence="5" key="1">
    <citation type="journal article" date="2019" name="Int. J. Syst. Evol. Microbiol.">
        <title>The Global Catalogue of Microorganisms (GCM) 10K type strain sequencing project: providing services to taxonomists for standard genome sequencing and annotation.</title>
        <authorList>
            <consortium name="The Broad Institute Genomics Platform"/>
            <consortium name="The Broad Institute Genome Sequencing Center for Infectious Disease"/>
            <person name="Wu L."/>
            <person name="Ma J."/>
        </authorList>
    </citation>
    <scope>NUCLEOTIDE SEQUENCE [LARGE SCALE GENOMIC DNA]</scope>
    <source>
        <strain evidence="5">CGMCC 4.7317</strain>
    </source>
</reference>
<dbReference type="SUPFAM" id="SSF53448">
    <property type="entry name" value="Nucleotide-diphospho-sugar transferases"/>
    <property type="match status" value="1"/>
</dbReference>
<dbReference type="PANTHER" id="PTHR43584:SF8">
    <property type="entry name" value="N-ACETYLMURAMATE ALPHA-1-PHOSPHATE URIDYLYLTRANSFERASE"/>
    <property type="match status" value="1"/>
</dbReference>
<dbReference type="Pfam" id="PF00483">
    <property type="entry name" value="NTP_transferase"/>
    <property type="match status" value="1"/>
</dbReference>
<evidence type="ECO:0000259" key="3">
    <source>
        <dbReference type="Pfam" id="PF00483"/>
    </source>
</evidence>
<feature type="domain" description="Nucleotidyl transferase" evidence="3">
    <location>
        <begin position="10"/>
        <end position="123"/>
    </location>
</feature>
<dbReference type="Gene3D" id="3.90.550.10">
    <property type="entry name" value="Spore Coat Polysaccharide Biosynthesis Protein SpsA, Chain A"/>
    <property type="match status" value="1"/>
</dbReference>
<accession>A0ABW1T429</accession>
<dbReference type="InterPro" id="IPR050065">
    <property type="entry name" value="GlmU-like"/>
</dbReference>
<comment type="caution">
    <text evidence="4">The sequence shown here is derived from an EMBL/GenBank/DDBJ whole genome shotgun (WGS) entry which is preliminary data.</text>
</comment>
<evidence type="ECO:0000256" key="2">
    <source>
        <dbReference type="ARBA" id="ARBA00022695"/>
    </source>
</evidence>
<evidence type="ECO:0000256" key="1">
    <source>
        <dbReference type="ARBA" id="ARBA00022679"/>
    </source>
</evidence>
<dbReference type="RefSeq" id="WP_386768819.1">
    <property type="nucleotide sequence ID" value="NZ_JBHSTI010000034.1"/>
</dbReference>
<keyword evidence="5" id="KW-1185">Reference proteome</keyword>
<name>A0ABW1T429_9ACTN</name>
<dbReference type="InterPro" id="IPR029044">
    <property type="entry name" value="Nucleotide-diphossugar_trans"/>
</dbReference>
<protein>
    <submittedName>
        <fullName evidence="4">NDP-sugar synthase</fullName>
    </submittedName>
</protein>
<evidence type="ECO:0000313" key="4">
    <source>
        <dbReference type="EMBL" id="MFC6239501.1"/>
    </source>
</evidence>
<dbReference type="Proteomes" id="UP001596138">
    <property type="component" value="Unassembled WGS sequence"/>
</dbReference>